<name>A0A4R0YS78_9GAMM</name>
<reference evidence="1 2" key="1">
    <citation type="submission" date="2019-02" db="EMBL/GenBank/DDBJ databases">
        <title>Dyella amyloliquefaciens sp. nov., isolated from forest soil.</title>
        <authorList>
            <person name="Gao Z.-H."/>
            <person name="Qiu L.-H."/>
        </authorList>
    </citation>
    <scope>NUCLEOTIDE SEQUENCE [LARGE SCALE GENOMIC DNA]</scope>
    <source>
        <strain evidence="1 2">KACC 12747</strain>
    </source>
</reference>
<sequence>MSNRWRRSLQLVVVALLMGASGGFGYYEGIGKGAAIAGYLDSQNRVANAISDVHYSTEALQKNDPGRLKTQVSINLRLALWSLAAESPNGTAPACTDKERESLSEAAHYIAAHPDPKLFGDPPIARGLLYCSSHRG</sequence>
<dbReference type="EMBL" id="SJTG01000004">
    <property type="protein sequence ID" value="TCI07897.1"/>
    <property type="molecule type" value="Genomic_DNA"/>
</dbReference>
<organism evidence="1 2">
    <name type="scientific">Dyella soli</name>
    <dbReference type="NCBI Taxonomy" id="522319"/>
    <lineage>
        <taxon>Bacteria</taxon>
        <taxon>Pseudomonadati</taxon>
        <taxon>Pseudomonadota</taxon>
        <taxon>Gammaproteobacteria</taxon>
        <taxon>Lysobacterales</taxon>
        <taxon>Rhodanobacteraceae</taxon>
        <taxon>Dyella</taxon>
    </lineage>
</organism>
<accession>A0A4R0YS78</accession>
<evidence type="ECO:0000313" key="2">
    <source>
        <dbReference type="Proteomes" id="UP000291822"/>
    </source>
</evidence>
<dbReference type="AlphaFoldDB" id="A0A4R0YS78"/>
<evidence type="ECO:0000313" key="1">
    <source>
        <dbReference type="EMBL" id="TCI07897.1"/>
    </source>
</evidence>
<proteinExistence type="predicted"/>
<comment type="caution">
    <text evidence="1">The sequence shown here is derived from an EMBL/GenBank/DDBJ whole genome shotgun (WGS) entry which is preliminary data.</text>
</comment>
<dbReference type="RefSeq" id="WP_131152162.1">
    <property type="nucleotide sequence ID" value="NZ_SJTG01000004.1"/>
</dbReference>
<gene>
    <name evidence="1" type="ORF">EZM97_24815</name>
</gene>
<evidence type="ECO:0008006" key="3">
    <source>
        <dbReference type="Google" id="ProtNLM"/>
    </source>
</evidence>
<protein>
    <recommendedName>
        <fullName evidence="3">Rap1a immunity protein domain-containing protein</fullName>
    </recommendedName>
</protein>
<dbReference type="Proteomes" id="UP000291822">
    <property type="component" value="Unassembled WGS sequence"/>
</dbReference>
<keyword evidence="2" id="KW-1185">Reference proteome</keyword>